<dbReference type="EMBL" id="MFSY01000102">
    <property type="protein sequence ID" value="OGI45024.1"/>
    <property type="molecule type" value="Genomic_DNA"/>
</dbReference>
<dbReference type="InterPro" id="IPR001789">
    <property type="entry name" value="Sig_transdc_resp-reg_receiver"/>
</dbReference>
<dbReference type="Pfam" id="PF00072">
    <property type="entry name" value="Response_reg"/>
    <property type="match status" value="1"/>
</dbReference>
<dbReference type="Proteomes" id="UP000179360">
    <property type="component" value="Unassembled WGS sequence"/>
</dbReference>
<dbReference type="SMART" id="SM00388">
    <property type="entry name" value="HisKA"/>
    <property type="match status" value="1"/>
</dbReference>
<evidence type="ECO:0000256" key="6">
    <source>
        <dbReference type="PROSITE-ProRule" id="PRU00169"/>
    </source>
</evidence>
<dbReference type="InterPro" id="IPR036890">
    <property type="entry name" value="HATPase_C_sf"/>
</dbReference>
<dbReference type="GO" id="GO:0000155">
    <property type="term" value="F:phosphorelay sensor kinase activity"/>
    <property type="evidence" value="ECO:0007669"/>
    <property type="project" value="InterPro"/>
</dbReference>
<dbReference type="CDD" id="cd00082">
    <property type="entry name" value="HisKA"/>
    <property type="match status" value="1"/>
</dbReference>
<dbReference type="Pfam" id="PF02518">
    <property type="entry name" value="HATPase_c"/>
    <property type="match status" value="1"/>
</dbReference>
<dbReference type="PROSITE" id="PS50110">
    <property type="entry name" value="RESPONSE_REGULATORY"/>
    <property type="match status" value="1"/>
</dbReference>
<evidence type="ECO:0000313" key="9">
    <source>
        <dbReference type="EMBL" id="OGI45024.1"/>
    </source>
</evidence>
<proteinExistence type="predicted"/>
<keyword evidence="5" id="KW-0418">Kinase</keyword>
<dbReference type="SUPFAM" id="SSF55874">
    <property type="entry name" value="ATPase domain of HSP90 chaperone/DNA topoisomerase II/histidine kinase"/>
    <property type="match status" value="1"/>
</dbReference>
<dbReference type="Gene3D" id="3.30.565.10">
    <property type="entry name" value="Histidine kinase-like ATPase, C-terminal domain"/>
    <property type="match status" value="1"/>
</dbReference>
<dbReference type="AlphaFoldDB" id="A0A1F6TIS4"/>
<dbReference type="PANTHER" id="PTHR43547">
    <property type="entry name" value="TWO-COMPONENT HISTIDINE KINASE"/>
    <property type="match status" value="1"/>
</dbReference>
<organism evidence="9 10">
    <name type="scientific">Candidatus Muproteobacteria bacterium RIFCSPHIGHO2_01_FULL_65_16</name>
    <dbReference type="NCBI Taxonomy" id="1817764"/>
    <lineage>
        <taxon>Bacteria</taxon>
        <taxon>Pseudomonadati</taxon>
        <taxon>Pseudomonadota</taxon>
        <taxon>Candidatus Muproteobacteria</taxon>
    </lineage>
</organism>
<dbReference type="InterPro" id="IPR036097">
    <property type="entry name" value="HisK_dim/P_sf"/>
</dbReference>
<gene>
    <name evidence="9" type="ORF">A2637_06710</name>
</gene>
<accession>A0A1F6TIS4</accession>
<dbReference type="InterPro" id="IPR005467">
    <property type="entry name" value="His_kinase_dom"/>
</dbReference>
<dbReference type="FunFam" id="3.30.565.10:FF:000006">
    <property type="entry name" value="Sensor histidine kinase WalK"/>
    <property type="match status" value="1"/>
</dbReference>
<evidence type="ECO:0000256" key="5">
    <source>
        <dbReference type="ARBA" id="ARBA00022777"/>
    </source>
</evidence>
<dbReference type="PANTHER" id="PTHR43547:SF2">
    <property type="entry name" value="HYBRID SIGNAL TRANSDUCTION HISTIDINE KINASE C"/>
    <property type="match status" value="1"/>
</dbReference>
<dbReference type="Gene3D" id="1.10.287.130">
    <property type="match status" value="1"/>
</dbReference>
<dbReference type="Gene3D" id="3.40.50.2300">
    <property type="match status" value="1"/>
</dbReference>
<dbReference type="STRING" id="1817764.A2637_06710"/>
<dbReference type="InterPro" id="IPR011006">
    <property type="entry name" value="CheY-like_superfamily"/>
</dbReference>
<evidence type="ECO:0000256" key="3">
    <source>
        <dbReference type="ARBA" id="ARBA00022553"/>
    </source>
</evidence>
<feature type="domain" description="Histidine kinase" evidence="7">
    <location>
        <begin position="145"/>
        <end position="365"/>
    </location>
</feature>
<dbReference type="CDD" id="cd00075">
    <property type="entry name" value="HATPase"/>
    <property type="match status" value="1"/>
</dbReference>
<keyword evidence="4" id="KW-0808">Transferase</keyword>
<feature type="modified residue" description="4-aspartylphosphate" evidence="6">
    <location>
        <position position="63"/>
    </location>
</feature>
<dbReference type="Gene3D" id="6.10.250.690">
    <property type="match status" value="1"/>
</dbReference>
<dbReference type="SMART" id="SM00387">
    <property type="entry name" value="HATPase_c"/>
    <property type="match status" value="1"/>
</dbReference>
<dbReference type="SUPFAM" id="SSF52172">
    <property type="entry name" value="CheY-like"/>
    <property type="match status" value="1"/>
</dbReference>
<evidence type="ECO:0000256" key="2">
    <source>
        <dbReference type="ARBA" id="ARBA00012438"/>
    </source>
</evidence>
<dbReference type="InterPro" id="IPR004358">
    <property type="entry name" value="Sig_transdc_His_kin-like_C"/>
</dbReference>
<name>A0A1F6TIS4_9PROT</name>
<protein>
    <recommendedName>
        <fullName evidence="2">histidine kinase</fullName>
        <ecNumber evidence="2">2.7.13.3</ecNumber>
    </recommendedName>
</protein>
<dbReference type="InterPro" id="IPR003594">
    <property type="entry name" value="HATPase_dom"/>
</dbReference>
<evidence type="ECO:0000259" key="8">
    <source>
        <dbReference type="PROSITE" id="PS50110"/>
    </source>
</evidence>
<dbReference type="Pfam" id="PF00512">
    <property type="entry name" value="HisKA"/>
    <property type="match status" value="1"/>
</dbReference>
<evidence type="ECO:0000259" key="7">
    <source>
        <dbReference type="PROSITE" id="PS50109"/>
    </source>
</evidence>
<dbReference type="PROSITE" id="PS50109">
    <property type="entry name" value="HIS_KIN"/>
    <property type="match status" value="1"/>
</dbReference>
<feature type="domain" description="Response regulatory" evidence="8">
    <location>
        <begin position="14"/>
        <end position="130"/>
    </location>
</feature>
<dbReference type="EC" id="2.7.13.3" evidence="2"/>
<dbReference type="CDD" id="cd17574">
    <property type="entry name" value="REC_OmpR"/>
    <property type="match status" value="1"/>
</dbReference>
<reference evidence="9 10" key="1">
    <citation type="journal article" date="2016" name="Nat. Commun.">
        <title>Thousands of microbial genomes shed light on interconnected biogeochemical processes in an aquifer system.</title>
        <authorList>
            <person name="Anantharaman K."/>
            <person name="Brown C.T."/>
            <person name="Hug L.A."/>
            <person name="Sharon I."/>
            <person name="Castelle C.J."/>
            <person name="Probst A.J."/>
            <person name="Thomas B.C."/>
            <person name="Singh A."/>
            <person name="Wilkins M.J."/>
            <person name="Karaoz U."/>
            <person name="Brodie E.L."/>
            <person name="Williams K.H."/>
            <person name="Hubbard S.S."/>
            <person name="Banfield J.F."/>
        </authorList>
    </citation>
    <scope>NUCLEOTIDE SEQUENCE [LARGE SCALE GENOMIC DNA]</scope>
</reference>
<comment type="catalytic activity">
    <reaction evidence="1">
        <text>ATP + protein L-histidine = ADP + protein N-phospho-L-histidine.</text>
        <dbReference type="EC" id="2.7.13.3"/>
    </reaction>
</comment>
<evidence type="ECO:0000313" key="10">
    <source>
        <dbReference type="Proteomes" id="UP000179360"/>
    </source>
</evidence>
<sequence>MAQEENTTPGEQYQLLVVDDTDGIRDVLEIQLTRAGYAVTLAENARQALDRIGVDDYDLILLDIKLPDMNGIDLLARLRESRSILETPIIVISGLGQTADVVAALRNGANDYVTKPFDLAVVLARIKTQLSLKRLKQINDRFLKVASHDLKKPLLLILDAARQLRGEFSPGRPMAEDGKGTLDLIIESGEYMRRIIEELLELRAIRDGGVRLAKAPADLNAIARQAVERNAAYAKSKGIEIQARLEPGLPQIRADDFQLMQVLDNLLGNAIKFSPAGSRATVRTHSTDGYVVCEVSDTGPGITDADMKKLFVEYAKLSNAPTGNEMSTGLGLSICKELVLLHGGDIGARNNPGGGVTFQFRLPLE</sequence>
<comment type="caution">
    <text evidence="9">The sequence shown here is derived from an EMBL/GenBank/DDBJ whole genome shotgun (WGS) entry which is preliminary data.</text>
</comment>
<keyword evidence="3 6" id="KW-0597">Phosphoprotein</keyword>
<dbReference type="SUPFAM" id="SSF47384">
    <property type="entry name" value="Homodimeric domain of signal transducing histidine kinase"/>
    <property type="match status" value="1"/>
</dbReference>
<evidence type="ECO:0000256" key="4">
    <source>
        <dbReference type="ARBA" id="ARBA00022679"/>
    </source>
</evidence>
<dbReference type="SMART" id="SM00448">
    <property type="entry name" value="REC"/>
    <property type="match status" value="1"/>
</dbReference>
<dbReference type="PRINTS" id="PR00344">
    <property type="entry name" value="BCTRLSENSOR"/>
</dbReference>
<evidence type="ECO:0000256" key="1">
    <source>
        <dbReference type="ARBA" id="ARBA00000085"/>
    </source>
</evidence>
<dbReference type="InterPro" id="IPR003661">
    <property type="entry name" value="HisK_dim/P_dom"/>
</dbReference>